<reference evidence="5" key="1">
    <citation type="submission" date="2020-06" db="EMBL/GenBank/DDBJ databases">
        <title>WGS assembly of Ceratodon purpureus strain R40.</title>
        <authorList>
            <person name="Carey S.B."/>
            <person name="Jenkins J."/>
            <person name="Shu S."/>
            <person name="Lovell J.T."/>
            <person name="Sreedasyam A."/>
            <person name="Maumus F."/>
            <person name="Tiley G.P."/>
            <person name="Fernandez-Pozo N."/>
            <person name="Barry K."/>
            <person name="Chen C."/>
            <person name="Wang M."/>
            <person name="Lipzen A."/>
            <person name="Daum C."/>
            <person name="Saski C.A."/>
            <person name="Payton A.C."/>
            <person name="Mcbreen J.C."/>
            <person name="Conrad R.E."/>
            <person name="Kollar L.M."/>
            <person name="Olsson S."/>
            <person name="Huttunen S."/>
            <person name="Landis J.B."/>
            <person name="Wickett N.J."/>
            <person name="Johnson M.G."/>
            <person name="Rensing S.A."/>
            <person name="Grimwood J."/>
            <person name="Schmutz J."/>
            <person name="Mcdaniel S.F."/>
        </authorList>
    </citation>
    <scope>NUCLEOTIDE SEQUENCE</scope>
    <source>
        <strain evidence="5">R40</strain>
    </source>
</reference>
<comment type="caution">
    <text evidence="5">The sequence shown here is derived from an EMBL/GenBank/DDBJ whole genome shotgun (WGS) entry which is preliminary data.</text>
</comment>
<proteinExistence type="predicted"/>
<evidence type="ECO:0000259" key="4">
    <source>
        <dbReference type="Pfam" id="PF07707"/>
    </source>
</evidence>
<name>A0A8T0HX82_CERPU</name>
<dbReference type="Proteomes" id="UP000822688">
    <property type="component" value="Chromosome 5"/>
</dbReference>
<dbReference type="SUPFAM" id="SSF54695">
    <property type="entry name" value="POZ domain"/>
    <property type="match status" value="1"/>
</dbReference>
<dbReference type="SMART" id="SM00367">
    <property type="entry name" value="LRR_CC"/>
    <property type="match status" value="8"/>
</dbReference>
<organism evidence="5 6">
    <name type="scientific">Ceratodon purpureus</name>
    <name type="common">Fire moss</name>
    <name type="synonym">Dicranum purpureum</name>
    <dbReference type="NCBI Taxonomy" id="3225"/>
    <lineage>
        <taxon>Eukaryota</taxon>
        <taxon>Viridiplantae</taxon>
        <taxon>Streptophyta</taxon>
        <taxon>Embryophyta</taxon>
        <taxon>Bryophyta</taxon>
        <taxon>Bryophytina</taxon>
        <taxon>Bryopsida</taxon>
        <taxon>Dicranidae</taxon>
        <taxon>Pseudoditrichales</taxon>
        <taxon>Ditrichaceae</taxon>
        <taxon>Ceratodon</taxon>
    </lineage>
</organism>
<evidence type="ECO:0000256" key="1">
    <source>
        <dbReference type="ARBA" id="ARBA00002668"/>
    </source>
</evidence>
<dbReference type="GO" id="GO:0031146">
    <property type="term" value="P:SCF-dependent proteasomal ubiquitin-dependent protein catabolic process"/>
    <property type="evidence" value="ECO:0007669"/>
    <property type="project" value="TreeGrafter"/>
</dbReference>
<evidence type="ECO:0000313" key="6">
    <source>
        <dbReference type="Proteomes" id="UP000822688"/>
    </source>
</evidence>
<dbReference type="AlphaFoldDB" id="A0A8T0HX82"/>
<dbReference type="InterPro" id="IPR032675">
    <property type="entry name" value="LRR_dom_sf"/>
</dbReference>
<evidence type="ECO:0000313" key="5">
    <source>
        <dbReference type="EMBL" id="KAG0575730.1"/>
    </source>
</evidence>
<dbReference type="GO" id="GO:0019005">
    <property type="term" value="C:SCF ubiquitin ligase complex"/>
    <property type="evidence" value="ECO:0007669"/>
    <property type="project" value="TreeGrafter"/>
</dbReference>
<sequence length="953" mass="107518">MGKEDASNAVLLVISQVGCDESGAGRLTMVVDGREMGSEEWQSLVAEAENFDVISVRVDRERLLEHSTYFRSLKNFSEFNRERLNVNWDPPIFCILLQCMHGFQSSFSSCVIARLIQAADYFGVDEAITRCKNWVDSEMCNVRCGTEDDFLSDLLSIWSTATEIGEKYVGELCVKSLAINFARAMVKESFITLPLSLLEASIDHPKLTIKSEMDLCNALLLWYENQELSSSKTAALENPIHLFKKIQLDLLPFDFIIRRLLWKYPLNSFYTSSTTPIESDYAFSISLINLWGEFASKPVKDYLDFKPIIRLTEYLKELDFSFCHQITCHHLIAAAAKVATIPMSTSRKALLTIEHEVWPDLPEFINMEKLNLSYCWRVEHKSLQLWLRLVCPNLLELRAQHCGHPLQMVLEIGPRLPNLLVLDLSEPEELMDIVGAVTRTKSKCSNSRFQASGQYVYDYIIWDPRKQYVENRLRELSLRGRSEMTDDYLLRIARNCPSLQAVDLSGCSELSDAGVAAFLNVYNHSGGLRKLSAAGTRFGPVSCKAFESQAGSSNELHRHLEILDLGGCSGLGSENLSCLLQALPLLTSLGLAFTKLDDMALSAFLGTSLRHLNLRETKVSGGVLSRILARNSNMKDLNIRGCTQLAVHPFDFSLVQNTFEWVNVEAGWGLSDSTFSSFGFSSWKLRSLAVGVGGSISGHTLLCISEKCPELKRLSLCFQVISDEDLLRAIRKLKSLHSLELQNMSHSSGNLLREIASSLPDLKTLKLERVVPLLSDDDLILFSRSSTGLQSLSLLGCQQLTNVWLETVEHAWDGIRDLRLEDCQHLLTEDGSWRLLISLPMLEVLHLRHIGKMLPDNFIAEATRKLPLLQKLAIDVCDAVDDKYLFPERKETSRLNTVYINRCKSIKDGFHSGTPFTKTSSYYKGRTHKDTIVLEWNSVRLKESVVSERLTFE</sequence>
<dbReference type="PANTHER" id="PTHR13318">
    <property type="entry name" value="PARTNER OF PAIRED, ISOFORM B-RELATED"/>
    <property type="match status" value="1"/>
</dbReference>
<feature type="domain" description="BTB" evidence="3">
    <location>
        <begin position="56"/>
        <end position="133"/>
    </location>
</feature>
<dbReference type="PANTHER" id="PTHR13318:SF105">
    <property type="entry name" value="F-BOX_LRR-REPEAT PROTEIN 3"/>
    <property type="match status" value="1"/>
</dbReference>
<dbReference type="Pfam" id="PF00651">
    <property type="entry name" value="BTB"/>
    <property type="match status" value="1"/>
</dbReference>
<protein>
    <recommendedName>
        <fullName evidence="7">BACK domain-containing protein</fullName>
    </recommendedName>
</protein>
<dbReference type="Gene3D" id="3.30.710.10">
    <property type="entry name" value="Potassium Channel Kv1.1, Chain A"/>
    <property type="match status" value="1"/>
</dbReference>
<dbReference type="InterPro" id="IPR006553">
    <property type="entry name" value="Leu-rich_rpt_Cys-con_subtyp"/>
</dbReference>
<keyword evidence="6" id="KW-1185">Reference proteome</keyword>
<comment type="function">
    <text evidence="1">May act as a substrate-specific adapter of an E3 ubiquitin-protein ligase complex (CUL3-RBX1-BTB) which mediates the ubiquitination and subsequent proteasomal degradation of target proteins.</text>
</comment>
<dbReference type="Pfam" id="PF07707">
    <property type="entry name" value="BACK"/>
    <property type="match status" value="1"/>
</dbReference>
<feature type="domain" description="BACK" evidence="4">
    <location>
        <begin position="155"/>
        <end position="258"/>
    </location>
</feature>
<evidence type="ECO:0000259" key="3">
    <source>
        <dbReference type="Pfam" id="PF00651"/>
    </source>
</evidence>
<accession>A0A8T0HX82</accession>
<dbReference type="Gene3D" id="1.25.40.420">
    <property type="match status" value="1"/>
</dbReference>
<dbReference type="Gene3D" id="3.80.10.10">
    <property type="entry name" value="Ribonuclease Inhibitor"/>
    <property type="match status" value="3"/>
</dbReference>
<dbReference type="EMBL" id="CM026425">
    <property type="protein sequence ID" value="KAG0575730.1"/>
    <property type="molecule type" value="Genomic_DNA"/>
</dbReference>
<dbReference type="SUPFAM" id="SSF52047">
    <property type="entry name" value="RNI-like"/>
    <property type="match status" value="2"/>
</dbReference>
<evidence type="ECO:0000256" key="2">
    <source>
        <dbReference type="ARBA" id="ARBA00004906"/>
    </source>
</evidence>
<dbReference type="InterPro" id="IPR011333">
    <property type="entry name" value="SKP1/BTB/POZ_sf"/>
</dbReference>
<evidence type="ECO:0008006" key="7">
    <source>
        <dbReference type="Google" id="ProtNLM"/>
    </source>
</evidence>
<comment type="pathway">
    <text evidence="2">Protein modification; protein ubiquitination.</text>
</comment>
<dbReference type="InterPro" id="IPR000210">
    <property type="entry name" value="BTB/POZ_dom"/>
</dbReference>
<dbReference type="InterPro" id="IPR011705">
    <property type="entry name" value="BACK"/>
</dbReference>
<gene>
    <name evidence="5" type="ORF">KC19_5G026300</name>
</gene>